<keyword evidence="3 6" id="KW-0812">Transmembrane</keyword>
<dbReference type="EMBL" id="JAAQTL010000001">
    <property type="protein sequence ID" value="NID15766.1"/>
    <property type="molecule type" value="Genomic_DNA"/>
</dbReference>
<dbReference type="SUPFAM" id="SSF53649">
    <property type="entry name" value="Alkaline phosphatase-like"/>
    <property type="match status" value="1"/>
</dbReference>
<evidence type="ECO:0000259" key="7">
    <source>
        <dbReference type="Pfam" id="PF00884"/>
    </source>
</evidence>
<keyword evidence="9" id="KW-1185">Reference proteome</keyword>
<evidence type="ECO:0000256" key="6">
    <source>
        <dbReference type="SAM" id="Phobius"/>
    </source>
</evidence>
<keyword evidence="4 6" id="KW-1133">Transmembrane helix</keyword>
<comment type="subcellular location">
    <subcellularLocation>
        <location evidence="1">Cell membrane</location>
        <topology evidence="1">Multi-pass membrane protein</topology>
    </subcellularLocation>
</comment>
<sequence length="638" mass="68786">MAIQSVNALFVALLAVALSATTGRALFAILIAGGFHALLVYADRVKSSVLHAHVIYADSHIVPMLLLDPSLVFGFIVKSPWHAVIGLTVTVATLVFAWKGHKLRAPAVARLLVTVGSLAIFATFLFSARGIAPTDPQWNVFQQTDETPLYGVMANIVYGMRASAPVAPPGDPNSQQRLISSLPIRNAEAKLTRANTITPDIVIVQSESLFDPSTLCGTHDDSQLPAITSGRHGDLMVPVFGGRTLQTEFETLTGLPVAMFPNANFSYLDLIPGSLNALPRELSRLGYRTIAIHPNDRNFWRRSYAFPAMGFDSFIDIRSFSGVDVGAGGHVTDKALMTAALSEIDADKGPSFIFVITMENHGPWGGHGTSELDDYTGRAQEADAAWRNLTEQLAKRGRPAIAVLYGDHLPGLPETYSSRCFKDGQPPERHMPPVAVWSNIPGDDRPPPTASFLIPGWILDTAHLPRSQLFAINGAIGLIAEQDGMAAVDRLKTDYAASAWNWLRNSDPVLHSRAPLKPNAIAKMLTHSLVKGHRGSWTPQDLLIDATPTPDAAVVLQLDGKTRSITFRPYPGSSSCDETDPIEVRVDGRVVGRIRGAPGANLATINTTDASKLSLMSTPESGVAKCQSTVIRVVQVDR</sequence>
<dbReference type="AlphaFoldDB" id="A0A7X5TPS6"/>
<proteinExistence type="predicted"/>
<evidence type="ECO:0000256" key="5">
    <source>
        <dbReference type="ARBA" id="ARBA00023136"/>
    </source>
</evidence>
<evidence type="ECO:0000313" key="9">
    <source>
        <dbReference type="Proteomes" id="UP000518878"/>
    </source>
</evidence>
<evidence type="ECO:0000256" key="3">
    <source>
        <dbReference type="ARBA" id="ARBA00022692"/>
    </source>
</evidence>
<organism evidence="8 9">
    <name type="scientific">Luteibacter yeojuensis</name>
    <dbReference type="NCBI Taxonomy" id="345309"/>
    <lineage>
        <taxon>Bacteria</taxon>
        <taxon>Pseudomonadati</taxon>
        <taxon>Pseudomonadota</taxon>
        <taxon>Gammaproteobacteria</taxon>
        <taxon>Lysobacterales</taxon>
        <taxon>Rhodanobacteraceae</taxon>
        <taxon>Luteibacter</taxon>
    </lineage>
</organism>
<evidence type="ECO:0000313" key="8">
    <source>
        <dbReference type="EMBL" id="NID15766.1"/>
    </source>
</evidence>
<accession>A0A7X5TPS6</accession>
<reference evidence="8 9" key="1">
    <citation type="journal article" date="2006" name="Int. J. Syst. Evol. Microbiol.">
        <title>Dyella yeojuensis sp. nov., isolated from greenhouse soil in Korea.</title>
        <authorList>
            <person name="Kim B.Y."/>
            <person name="Weon H.Y."/>
            <person name="Lee K.H."/>
            <person name="Seok S.J."/>
            <person name="Kwon S.W."/>
            <person name="Go S.J."/>
            <person name="Stackebrandt E."/>
        </authorList>
    </citation>
    <scope>NUCLEOTIDE SEQUENCE [LARGE SCALE GENOMIC DNA]</scope>
    <source>
        <strain evidence="8 9">DSM 17673</strain>
    </source>
</reference>
<dbReference type="PANTHER" id="PTHR47371">
    <property type="entry name" value="LIPOTEICHOIC ACID SYNTHASE"/>
    <property type="match status" value="1"/>
</dbReference>
<dbReference type="InterPro" id="IPR050448">
    <property type="entry name" value="OpgB/LTA_synthase_biosynth"/>
</dbReference>
<feature type="domain" description="Sulfatase N-terminal" evidence="7">
    <location>
        <begin position="199"/>
        <end position="439"/>
    </location>
</feature>
<feature type="transmembrane region" description="Helical" evidence="6">
    <location>
        <begin position="79"/>
        <end position="98"/>
    </location>
</feature>
<dbReference type="Gene3D" id="3.40.720.10">
    <property type="entry name" value="Alkaline Phosphatase, subunit A"/>
    <property type="match status" value="1"/>
</dbReference>
<evidence type="ECO:0000256" key="2">
    <source>
        <dbReference type="ARBA" id="ARBA00022475"/>
    </source>
</evidence>
<name>A0A7X5TPS6_9GAMM</name>
<dbReference type="InterPro" id="IPR000917">
    <property type="entry name" value="Sulfatase_N"/>
</dbReference>
<dbReference type="Proteomes" id="UP000518878">
    <property type="component" value="Unassembled WGS sequence"/>
</dbReference>
<keyword evidence="2" id="KW-1003">Cell membrane</keyword>
<keyword evidence="5 6" id="KW-0472">Membrane</keyword>
<feature type="transmembrane region" description="Helical" evidence="6">
    <location>
        <begin position="107"/>
        <end position="126"/>
    </location>
</feature>
<protein>
    <submittedName>
        <fullName evidence="8">LTA synthase family protein</fullName>
    </submittedName>
</protein>
<evidence type="ECO:0000256" key="4">
    <source>
        <dbReference type="ARBA" id="ARBA00022989"/>
    </source>
</evidence>
<dbReference type="RefSeq" id="WP_166699463.1">
    <property type="nucleotide sequence ID" value="NZ_JAAQTL010000001.1"/>
</dbReference>
<dbReference type="PANTHER" id="PTHR47371:SF3">
    <property type="entry name" value="PHOSPHOGLYCEROL TRANSFERASE I"/>
    <property type="match status" value="1"/>
</dbReference>
<evidence type="ECO:0000256" key="1">
    <source>
        <dbReference type="ARBA" id="ARBA00004651"/>
    </source>
</evidence>
<dbReference type="CDD" id="cd16015">
    <property type="entry name" value="LTA_synthase"/>
    <property type="match status" value="1"/>
</dbReference>
<dbReference type="Pfam" id="PF00884">
    <property type="entry name" value="Sulfatase"/>
    <property type="match status" value="1"/>
</dbReference>
<gene>
    <name evidence="8" type="ORF">HBF32_09890</name>
</gene>
<comment type="caution">
    <text evidence="8">The sequence shown here is derived from an EMBL/GenBank/DDBJ whole genome shotgun (WGS) entry which is preliminary data.</text>
</comment>
<dbReference type="GO" id="GO:0005886">
    <property type="term" value="C:plasma membrane"/>
    <property type="evidence" value="ECO:0007669"/>
    <property type="project" value="UniProtKB-SubCell"/>
</dbReference>
<dbReference type="InterPro" id="IPR017850">
    <property type="entry name" value="Alkaline_phosphatase_core_sf"/>
</dbReference>